<dbReference type="EMBL" id="CP030941">
    <property type="protein sequence ID" value="UUP17554.1"/>
    <property type="molecule type" value="Genomic_DNA"/>
</dbReference>
<sequence>MRDPIAMHFSGLSPRTAGNVGARLRFTTTTAKKTTAKTV</sequence>
<evidence type="ECO:0000313" key="2">
    <source>
        <dbReference type="Proteomes" id="UP001342418"/>
    </source>
</evidence>
<name>A0ABY5MHR7_9HYPH</name>
<evidence type="ECO:0000313" key="1">
    <source>
        <dbReference type="EMBL" id="UUP17554.1"/>
    </source>
</evidence>
<accession>A0ABY5MHR7</accession>
<keyword evidence="2" id="KW-1185">Reference proteome</keyword>
<protein>
    <submittedName>
        <fullName evidence="1">Uncharacterized protein</fullName>
    </submittedName>
</protein>
<dbReference type="Proteomes" id="UP001342418">
    <property type="component" value="Chromosome"/>
</dbReference>
<organism evidence="1 2">
    <name type="scientific">Nitratireductor thuwali</name>
    <dbReference type="NCBI Taxonomy" id="2267699"/>
    <lineage>
        <taxon>Bacteria</taxon>
        <taxon>Pseudomonadati</taxon>
        <taxon>Pseudomonadota</taxon>
        <taxon>Alphaproteobacteria</taxon>
        <taxon>Hyphomicrobiales</taxon>
        <taxon>Phyllobacteriaceae</taxon>
        <taxon>Nitratireductor</taxon>
    </lineage>
</organism>
<proteinExistence type="predicted"/>
<reference evidence="1 2" key="1">
    <citation type="submission" date="2018-07" db="EMBL/GenBank/DDBJ databases">
        <title>Genome sequence of Nitratireductor thuwali#1536.</title>
        <authorList>
            <person name="Michoud G."/>
            <person name="Merlino G."/>
            <person name="Sefrji F.O."/>
            <person name="Daffonchio D."/>
        </authorList>
    </citation>
    <scope>NUCLEOTIDE SEQUENCE [LARGE SCALE GENOMIC DNA]</scope>
    <source>
        <strain evidence="2">Nit1536</strain>
    </source>
</reference>
<gene>
    <name evidence="1" type="ORF">NTH_02023</name>
</gene>